<dbReference type="Proteomes" id="UP001165541">
    <property type="component" value="Unassembled WGS sequence"/>
</dbReference>
<dbReference type="InterPro" id="IPR029046">
    <property type="entry name" value="LolA/LolB/LppX"/>
</dbReference>
<comment type="caution">
    <text evidence="3">The sequence shown here is derived from an EMBL/GenBank/DDBJ whole genome shotgun (WGS) entry which is preliminary data.</text>
</comment>
<gene>
    <name evidence="3" type="ORF">M8A51_24425</name>
</gene>
<reference evidence="3" key="1">
    <citation type="submission" date="2022-05" db="EMBL/GenBank/DDBJ databases">
        <title>Schlegelella sp. nov., isolated from mangrove soil.</title>
        <authorList>
            <person name="Liu Y."/>
            <person name="Ge X."/>
            <person name="Liu W."/>
        </authorList>
    </citation>
    <scope>NUCLEOTIDE SEQUENCE</scope>
    <source>
        <strain evidence="3">S2-27</strain>
    </source>
</reference>
<dbReference type="CDD" id="cd16325">
    <property type="entry name" value="LolA"/>
    <property type="match status" value="1"/>
</dbReference>
<name>A0ABT0YVB4_9BURK</name>
<organism evidence="3 4">
    <name type="scientific">Caldimonas mangrovi</name>
    <dbReference type="NCBI Taxonomy" id="2944811"/>
    <lineage>
        <taxon>Bacteria</taxon>
        <taxon>Pseudomonadati</taxon>
        <taxon>Pseudomonadota</taxon>
        <taxon>Betaproteobacteria</taxon>
        <taxon>Burkholderiales</taxon>
        <taxon>Sphaerotilaceae</taxon>
        <taxon>Caldimonas</taxon>
    </lineage>
</organism>
<keyword evidence="3" id="KW-0449">Lipoprotein</keyword>
<accession>A0ABT0YVB4</accession>
<proteinExistence type="predicted"/>
<feature type="chain" id="PRO_5046584872" evidence="2">
    <location>
        <begin position="26"/>
        <end position="213"/>
    </location>
</feature>
<feature type="signal peptide" evidence="2">
    <location>
        <begin position="1"/>
        <end position="25"/>
    </location>
</feature>
<evidence type="ECO:0000256" key="2">
    <source>
        <dbReference type="SAM" id="SignalP"/>
    </source>
</evidence>
<evidence type="ECO:0000313" key="3">
    <source>
        <dbReference type="EMBL" id="MCM5682690.1"/>
    </source>
</evidence>
<dbReference type="Pfam" id="PF03548">
    <property type="entry name" value="LolA"/>
    <property type="match status" value="1"/>
</dbReference>
<dbReference type="PROSITE" id="PS51318">
    <property type="entry name" value="TAT"/>
    <property type="match status" value="1"/>
</dbReference>
<evidence type="ECO:0000313" key="4">
    <source>
        <dbReference type="Proteomes" id="UP001165541"/>
    </source>
</evidence>
<sequence>MLNRRRALQLLGGLAVLGAAPVAAARDVITEVQARLVETVVLRGQFEQTRTLKGFRRPLVSRGEFLVAKGRGVVWQTRQPFESTLVLTRERLVVREADGSSATRLDARTEPAVRTMNEVMFALMAGDLPVLTRRFRAEGELLGKEGWRLVLTPVEPGLAAQFSRLGLDGDRHVRTVRIEEASGDVSVIRLSDLQPAAVLTRDEEDRFESAPRP</sequence>
<protein>
    <submittedName>
        <fullName evidence="3">Outer membrane lipoprotein carrier protein LolA</fullName>
    </submittedName>
</protein>
<keyword evidence="1 2" id="KW-0732">Signal</keyword>
<dbReference type="RefSeq" id="WP_251781236.1">
    <property type="nucleotide sequence ID" value="NZ_JAMKFE010000022.1"/>
</dbReference>
<dbReference type="InterPro" id="IPR004564">
    <property type="entry name" value="OM_lipoprot_carrier_LolA-like"/>
</dbReference>
<evidence type="ECO:0000256" key="1">
    <source>
        <dbReference type="ARBA" id="ARBA00022729"/>
    </source>
</evidence>
<dbReference type="EMBL" id="JAMKFE010000022">
    <property type="protein sequence ID" value="MCM5682690.1"/>
    <property type="molecule type" value="Genomic_DNA"/>
</dbReference>
<keyword evidence="4" id="KW-1185">Reference proteome</keyword>
<dbReference type="SUPFAM" id="SSF89392">
    <property type="entry name" value="Prokaryotic lipoproteins and lipoprotein localization factors"/>
    <property type="match status" value="1"/>
</dbReference>
<dbReference type="Gene3D" id="2.50.20.10">
    <property type="entry name" value="Lipoprotein localisation LolA/LolB/LppX"/>
    <property type="match status" value="1"/>
</dbReference>
<dbReference type="InterPro" id="IPR006311">
    <property type="entry name" value="TAT_signal"/>
</dbReference>